<dbReference type="PANTHER" id="PTHR42866:SF1">
    <property type="entry name" value="SPORE COAT POLYSACCHARIDE BIOSYNTHESIS PROTEIN SPSF"/>
    <property type="match status" value="1"/>
</dbReference>
<dbReference type="InterPro" id="IPR003329">
    <property type="entry name" value="Cytidylyl_trans"/>
</dbReference>
<dbReference type="AlphaFoldDB" id="A0A3B1AMP2"/>
<sequence length="245" mass="28498">MTDKILCISQARMTSTRLPAKIMKQVCGRSLLDYHVSRLLRSQTIDQLVLATTSNAADDPLEIFCIDADIDCIRGPEDDVLARYYQALQEYPADIIVRVTSDCPLIDPDLMDQVIQYYRDHRDRYDYITLGPTNFPRGLDVEVFSARALERAYFHGHEAHQREHVTPYIYRENSEFNCGIFPSDHRLGHHRWCVDEPEDFDLITKILTAFQGKDNFSWQECLTYLDNNPDWMTINSAIKQKSLKE</sequence>
<proteinExistence type="predicted"/>
<dbReference type="Gene3D" id="3.90.550.10">
    <property type="entry name" value="Spore Coat Polysaccharide Biosynthesis Protein SpsA, Chain A"/>
    <property type="match status" value="1"/>
</dbReference>
<name>A0A3B1AMP2_9ZZZZ</name>
<keyword evidence="1" id="KW-0808">Transferase</keyword>
<dbReference type="CDD" id="cd02518">
    <property type="entry name" value="GT2_SpsF"/>
    <property type="match status" value="1"/>
</dbReference>
<organism evidence="1">
    <name type="scientific">hydrothermal vent metagenome</name>
    <dbReference type="NCBI Taxonomy" id="652676"/>
    <lineage>
        <taxon>unclassified sequences</taxon>
        <taxon>metagenomes</taxon>
        <taxon>ecological metagenomes</taxon>
    </lineage>
</organism>
<dbReference type="PANTHER" id="PTHR42866">
    <property type="entry name" value="3-DEOXY-MANNO-OCTULOSONATE CYTIDYLYLTRANSFERASE"/>
    <property type="match status" value="1"/>
</dbReference>
<dbReference type="Pfam" id="PF02348">
    <property type="entry name" value="CTP_transf_3"/>
    <property type="match status" value="1"/>
</dbReference>
<evidence type="ECO:0000313" key="1">
    <source>
        <dbReference type="EMBL" id="VAX05002.1"/>
    </source>
</evidence>
<dbReference type="EMBL" id="UOFW01000118">
    <property type="protein sequence ID" value="VAX05002.1"/>
    <property type="molecule type" value="Genomic_DNA"/>
</dbReference>
<dbReference type="GO" id="GO:0016779">
    <property type="term" value="F:nucleotidyltransferase activity"/>
    <property type="evidence" value="ECO:0007669"/>
    <property type="project" value="UniProtKB-KW"/>
</dbReference>
<dbReference type="InterPro" id="IPR029044">
    <property type="entry name" value="Nucleotide-diphossugar_trans"/>
</dbReference>
<protein>
    <submittedName>
        <fullName evidence="1">Acylneuraminate cytidylyltransferase</fullName>
    </submittedName>
</protein>
<gene>
    <name evidence="1" type="ORF">MNBD_ALPHA03-1900</name>
</gene>
<dbReference type="SUPFAM" id="SSF53448">
    <property type="entry name" value="Nucleotide-diphospho-sugar transferases"/>
    <property type="match status" value="1"/>
</dbReference>
<accession>A0A3B1AMP2</accession>
<reference evidence="1" key="1">
    <citation type="submission" date="2018-06" db="EMBL/GenBank/DDBJ databases">
        <authorList>
            <person name="Zhirakovskaya E."/>
        </authorList>
    </citation>
    <scope>NUCLEOTIDE SEQUENCE</scope>
</reference>
<dbReference type="GO" id="GO:0005829">
    <property type="term" value="C:cytosol"/>
    <property type="evidence" value="ECO:0007669"/>
    <property type="project" value="TreeGrafter"/>
</dbReference>
<keyword evidence="1" id="KW-0548">Nucleotidyltransferase</keyword>